<feature type="region of interest" description="Disordered" evidence="1">
    <location>
        <begin position="105"/>
        <end position="129"/>
    </location>
</feature>
<feature type="compositionally biased region" description="Low complexity" evidence="1">
    <location>
        <begin position="105"/>
        <end position="123"/>
    </location>
</feature>
<evidence type="ECO:0000256" key="1">
    <source>
        <dbReference type="SAM" id="MobiDB-lite"/>
    </source>
</evidence>
<feature type="compositionally biased region" description="Basic and acidic residues" evidence="1">
    <location>
        <begin position="51"/>
        <end position="61"/>
    </location>
</feature>
<gene>
    <name evidence="3" type="ORF">SLUN_20065</name>
</gene>
<keyword evidence="2" id="KW-1133">Transmembrane helix</keyword>
<protein>
    <submittedName>
        <fullName evidence="3">Uncharacterized protein</fullName>
    </submittedName>
</protein>
<dbReference type="EMBL" id="CP026304">
    <property type="protein sequence ID" value="AVZ74117.1"/>
    <property type="molecule type" value="Genomic_DNA"/>
</dbReference>
<feature type="region of interest" description="Disordered" evidence="1">
    <location>
        <begin position="41"/>
        <end position="73"/>
    </location>
</feature>
<proteinExistence type="predicted"/>
<sequence>MHTSGGFYIAVTLGAKSAEIAENPQIGVVLRVAVMGGELAGPQHDAPAVAKKADKKGDSAARADSNAAERAGWSGTGTAAVAGGALVVVAGLVLVLVRRRRAAGAATVAHSTTESSPSTNSTDSTRRSA</sequence>
<dbReference type="KEGG" id="slk:SLUN_20065"/>
<reference evidence="3 4" key="1">
    <citation type="submission" date="2018-01" db="EMBL/GenBank/DDBJ databases">
        <title>Complete genome sequence of Streptomyces lunaelactis MM109T, a Ferroverdin A producer isolated from cave moonmilk deposits.</title>
        <authorList>
            <person name="Naome A."/>
            <person name="Martinet L."/>
            <person name="Maciejewska M."/>
            <person name="Anderssen S."/>
            <person name="Adam D."/>
            <person name="Tenconi E."/>
            <person name="Deflandre B."/>
            <person name="Arguelles-Arias A."/>
            <person name="Calusinska M."/>
            <person name="Copieters W."/>
            <person name="Karim L."/>
            <person name="Hanikenne M."/>
            <person name="Baurain D."/>
            <person name="van Wezel G."/>
            <person name="Smargiasso N."/>
            <person name="de Pauw E."/>
            <person name="Delfosse P."/>
            <person name="Rigali S."/>
        </authorList>
    </citation>
    <scope>NUCLEOTIDE SEQUENCE [LARGE SCALE GENOMIC DNA]</scope>
    <source>
        <strain evidence="3 4">MM109</strain>
    </source>
</reference>
<feature type="compositionally biased region" description="Low complexity" evidence="1">
    <location>
        <begin position="62"/>
        <end position="73"/>
    </location>
</feature>
<keyword evidence="2" id="KW-0472">Membrane</keyword>
<keyword evidence="2" id="KW-0812">Transmembrane</keyword>
<organism evidence="3 4">
    <name type="scientific">Streptomyces lunaelactis</name>
    <dbReference type="NCBI Taxonomy" id="1535768"/>
    <lineage>
        <taxon>Bacteria</taxon>
        <taxon>Bacillati</taxon>
        <taxon>Actinomycetota</taxon>
        <taxon>Actinomycetes</taxon>
        <taxon>Kitasatosporales</taxon>
        <taxon>Streptomycetaceae</taxon>
        <taxon>Streptomyces</taxon>
    </lineage>
</organism>
<feature type="transmembrane region" description="Helical" evidence="2">
    <location>
        <begin position="79"/>
        <end position="97"/>
    </location>
</feature>
<dbReference type="Proteomes" id="UP000244201">
    <property type="component" value="Chromosome"/>
</dbReference>
<dbReference type="RefSeq" id="WP_108150274.1">
    <property type="nucleotide sequence ID" value="NZ_CP026304.1"/>
</dbReference>
<evidence type="ECO:0000256" key="2">
    <source>
        <dbReference type="SAM" id="Phobius"/>
    </source>
</evidence>
<keyword evidence="4" id="KW-1185">Reference proteome</keyword>
<accession>A0A2R4T4W9</accession>
<evidence type="ECO:0000313" key="4">
    <source>
        <dbReference type="Proteomes" id="UP000244201"/>
    </source>
</evidence>
<evidence type="ECO:0000313" key="3">
    <source>
        <dbReference type="EMBL" id="AVZ74117.1"/>
    </source>
</evidence>
<dbReference type="AlphaFoldDB" id="A0A2R4T4W9"/>
<name>A0A2R4T4W9_9ACTN</name>
<dbReference type="GeneID" id="55657552"/>